<dbReference type="GO" id="GO:0046872">
    <property type="term" value="F:metal ion binding"/>
    <property type="evidence" value="ECO:0007669"/>
    <property type="project" value="UniProtKB-KW"/>
</dbReference>
<evidence type="ECO:0000256" key="1">
    <source>
        <dbReference type="ARBA" id="ARBA00022723"/>
    </source>
</evidence>
<dbReference type="PANTHER" id="PTHR35848">
    <property type="entry name" value="OXALATE-BINDING PROTEIN"/>
    <property type="match status" value="1"/>
</dbReference>
<dbReference type="EMBL" id="JASCXX010000001">
    <property type="protein sequence ID" value="MDI6447680.1"/>
    <property type="molecule type" value="Genomic_DNA"/>
</dbReference>
<reference evidence="3" key="1">
    <citation type="submission" date="2023-05" db="EMBL/GenBank/DDBJ databases">
        <title>Anaerotaeda fermentans gen. nov., sp. nov., a novel anaerobic planctomycete of the new family within the order Sedimentisphaerales isolated from Taman Peninsula, Russia.</title>
        <authorList>
            <person name="Khomyakova M.A."/>
            <person name="Merkel A.Y."/>
            <person name="Slobodkin A.I."/>
        </authorList>
    </citation>
    <scope>NUCLEOTIDE SEQUENCE</scope>
    <source>
        <strain evidence="3">M17dextr</strain>
    </source>
</reference>
<dbReference type="InterPro" id="IPR051610">
    <property type="entry name" value="GPI/OXD"/>
</dbReference>
<evidence type="ECO:0000259" key="2">
    <source>
        <dbReference type="Pfam" id="PF07883"/>
    </source>
</evidence>
<sequence length="114" mass="12207">MKLANSNDIPKKPVEVEGAKGVQMRLLIGKPDDAPTFAMRMFEVQPGGQTPLHTHPHEHEVFVVAGHGVVVCNGKTSPIGTEDVILMPGGAEHCFKNTSDVPLRFLCLVPIAAS</sequence>
<dbReference type="InterPro" id="IPR011051">
    <property type="entry name" value="RmlC_Cupin_sf"/>
</dbReference>
<dbReference type="RefSeq" id="WP_349243090.1">
    <property type="nucleotide sequence ID" value="NZ_JASCXX010000001.1"/>
</dbReference>
<comment type="caution">
    <text evidence="3">The sequence shown here is derived from an EMBL/GenBank/DDBJ whole genome shotgun (WGS) entry which is preliminary data.</text>
</comment>
<dbReference type="Gene3D" id="2.60.120.10">
    <property type="entry name" value="Jelly Rolls"/>
    <property type="match status" value="1"/>
</dbReference>
<dbReference type="CDD" id="cd02222">
    <property type="entry name" value="cupin_TM1459-like"/>
    <property type="match status" value="1"/>
</dbReference>
<name>A0AAW6TSU9_9BACT</name>
<keyword evidence="4" id="KW-1185">Reference proteome</keyword>
<dbReference type="InterPro" id="IPR014710">
    <property type="entry name" value="RmlC-like_jellyroll"/>
</dbReference>
<dbReference type="Pfam" id="PF07883">
    <property type="entry name" value="Cupin_2"/>
    <property type="match status" value="1"/>
</dbReference>
<dbReference type="SUPFAM" id="SSF51182">
    <property type="entry name" value="RmlC-like cupins"/>
    <property type="match status" value="1"/>
</dbReference>
<dbReference type="PANTHER" id="PTHR35848:SF6">
    <property type="entry name" value="CUPIN TYPE-2 DOMAIN-CONTAINING PROTEIN"/>
    <property type="match status" value="1"/>
</dbReference>
<evidence type="ECO:0000313" key="4">
    <source>
        <dbReference type="Proteomes" id="UP001431776"/>
    </source>
</evidence>
<proteinExistence type="predicted"/>
<feature type="domain" description="Cupin type-2" evidence="2">
    <location>
        <begin position="41"/>
        <end position="108"/>
    </location>
</feature>
<dbReference type="AlphaFoldDB" id="A0AAW6TSU9"/>
<dbReference type="Proteomes" id="UP001431776">
    <property type="component" value="Unassembled WGS sequence"/>
</dbReference>
<keyword evidence="1" id="KW-0479">Metal-binding</keyword>
<organism evidence="3 4">
    <name type="scientific">Anaerobaca lacustris</name>
    <dbReference type="NCBI Taxonomy" id="3044600"/>
    <lineage>
        <taxon>Bacteria</taxon>
        <taxon>Pseudomonadati</taxon>
        <taxon>Planctomycetota</taxon>
        <taxon>Phycisphaerae</taxon>
        <taxon>Sedimentisphaerales</taxon>
        <taxon>Anaerobacaceae</taxon>
        <taxon>Anaerobaca</taxon>
    </lineage>
</organism>
<dbReference type="InterPro" id="IPR013096">
    <property type="entry name" value="Cupin_2"/>
</dbReference>
<protein>
    <submittedName>
        <fullName evidence="3">Cupin domain-containing protein</fullName>
    </submittedName>
</protein>
<accession>A0AAW6TSU9</accession>
<evidence type="ECO:0000313" key="3">
    <source>
        <dbReference type="EMBL" id="MDI6447680.1"/>
    </source>
</evidence>
<gene>
    <name evidence="3" type="ORF">QJ522_01390</name>
</gene>